<reference evidence="2 3" key="1">
    <citation type="journal article" date="2015" name="Genome Announc.">
        <title>Expanding the biotechnology potential of lactobacilli through comparative genomics of 213 strains and associated genera.</title>
        <authorList>
            <person name="Sun Z."/>
            <person name="Harris H.M."/>
            <person name="McCann A."/>
            <person name="Guo C."/>
            <person name="Argimon S."/>
            <person name="Zhang W."/>
            <person name="Yang X."/>
            <person name="Jeffery I.B."/>
            <person name="Cooney J.C."/>
            <person name="Kagawa T.F."/>
            <person name="Liu W."/>
            <person name="Song Y."/>
            <person name="Salvetti E."/>
            <person name="Wrobel A."/>
            <person name="Rasinkangas P."/>
            <person name="Parkhill J."/>
            <person name="Rea M.C."/>
            <person name="O'Sullivan O."/>
            <person name="Ritari J."/>
            <person name="Douillard F.P."/>
            <person name="Paul Ross R."/>
            <person name="Yang R."/>
            <person name="Briner A.E."/>
            <person name="Felis G.E."/>
            <person name="de Vos W.M."/>
            <person name="Barrangou R."/>
            <person name="Klaenhammer T.R."/>
            <person name="Caufield P.W."/>
            <person name="Cui Y."/>
            <person name="Zhang H."/>
            <person name="O'Toole P.W."/>
        </authorList>
    </citation>
    <scope>NUCLEOTIDE SEQUENCE [LARGE SCALE GENOMIC DNA]</scope>
    <source>
        <strain evidence="2 3">DSM 20253</strain>
    </source>
</reference>
<protein>
    <recommendedName>
        <fullName evidence="1">Transposase DDE domain-containing protein</fullName>
    </recommendedName>
</protein>
<evidence type="ECO:0000313" key="3">
    <source>
        <dbReference type="Proteomes" id="UP000051638"/>
    </source>
</evidence>
<proteinExistence type="predicted"/>
<dbReference type="Proteomes" id="UP000051638">
    <property type="component" value="Unassembled WGS sequence"/>
</dbReference>
<feature type="domain" description="Transposase DDE" evidence="1">
    <location>
        <begin position="10"/>
        <end position="82"/>
    </location>
</feature>
<comment type="caution">
    <text evidence="2">The sequence shown here is derived from an EMBL/GenBank/DDBJ whole genome shotgun (WGS) entry which is preliminary data.</text>
</comment>
<name>A0A0R2DDY5_9LACO</name>
<dbReference type="EMBL" id="AYYI01000023">
    <property type="protein sequence ID" value="KRM98841.1"/>
    <property type="molecule type" value="Genomic_DNA"/>
</dbReference>
<keyword evidence="3" id="KW-1185">Reference proteome</keyword>
<dbReference type="PATRIC" id="fig|1423796.3.peg.813"/>
<accession>A0A0R2DDY5</accession>
<dbReference type="AlphaFoldDB" id="A0A0R2DDY5"/>
<evidence type="ECO:0000313" key="2">
    <source>
        <dbReference type="EMBL" id="KRM98841.1"/>
    </source>
</evidence>
<dbReference type="OrthoDB" id="6627885at2"/>
<gene>
    <name evidence="2" type="ORF">FC24_GL000795</name>
</gene>
<evidence type="ECO:0000259" key="1">
    <source>
        <dbReference type="Pfam" id="PF13701"/>
    </source>
</evidence>
<organism evidence="2 3">
    <name type="scientific">Loigolactobacillus rennini DSM 20253</name>
    <dbReference type="NCBI Taxonomy" id="1423796"/>
    <lineage>
        <taxon>Bacteria</taxon>
        <taxon>Bacillati</taxon>
        <taxon>Bacillota</taxon>
        <taxon>Bacilli</taxon>
        <taxon>Lactobacillales</taxon>
        <taxon>Lactobacillaceae</taxon>
        <taxon>Loigolactobacillus</taxon>
    </lineage>
</organism>
<dbReference type="RefSeq" id="WP_057873541.1">
    <property type="nucleotide sequence ID" value="NZ_AYYI01000023.1"/>
</dbReference>
<sequence>MATLLEKRFNFNAQLWVDHIGGELTTDAGLVLVKELMAGFDFTVLAKKLVHFQEDRHYFQHSNVTLLEQTIFQLISGHQSASETK</sequence>
<dbReference type="InterPro" id="IPR025668">
    <property type="entry name" value="Tnp_DDE_dom"/>
</dbReference>
<dbReference type="Pfam" id="PF13701">
    <property type="entry name" value="DDE_Tnp_1_4"/>
    <property type="match status" value="1"/>
</dbReference>